<reference evidence="1" key="1">
    <citation type="submission" date="2022-10" db="EMBL/GenBank/DDBJ databases">
        <title>Genome sequence of Actinomyces israelii ATCC 10048.</title>
        <authorList>
            <person name="Watt R.M."/>
            <person name="Tong W.M."/>
        </authorList>
    </citation>
    <scope>NUCLEOTIDE SEQUENCE</scope>
    <source>
        <strain evidence="1">ATCC 10048</strain>
    </source>
</reference>
<protein>
    <submittedName>
        <fullName evidence="1">Uncharacterized protein</fullName>
    </submittedName>
</protein>
<comment type="caution">
    <text evidence="1">The sequence shown here is derived from an EMBL/GenBank/DDBJ whole genome shotgun (WGS) entry which is preliminary data.</text>
</comment>
<name>A0ABT4IBT0_9ACTO</name>
<organism evidence="1 2">
    <name type="scientific">Actinomyces israelii</name>
    <dbReference type="NCBI Taxonomy" id="1659"/>
    <lineage>
        <taxon>Bacteria</taxon>
        <taxon>Bacillati</taxon>
        <taxon>Actinomycetota</taxon>
        <taxon>Actinomycetes</taxon>
        <taxon>Actinomycetales</taxon>
        <taxon>Actinomycetaceae</taxon>
        <taxon>Actinomyces</taxon>
    </lineage>
</organism>
<proteinExistence type="predicted"/>
<sequence>MAENFGVKSAEDLFDSDRELIYRGLFGVDFDSARAVLGVNLEYSIKIRCGDGGEDSEKSYNAVTIRLECGRVSEVSSRAAQGLNSDAALMREASDAGCRIYVRQSGLRLTIACESIDIVGCSPHWLE</sequence>
<evidence type="ECO:0000313" key="2">
    <source>
        <dbReference type="Proteomes" id="UP001072034"/>
    </source>
</evidence>
<dbReference type="RefSeq" id="WP_268918140.1">
    <property type="nucleotide sequence ID" value="NZ_JAPTMY010000030.1"/>
</dbReference>
<keyword evidence="2" id="KW-1185">Reference proteome</keyword>
<accession>A0ABT4IBT0</accession>
<gene>
    <name evidence="1" type="ORF">OHJ16_12260</name>
</gene>
<dbReference type="EMBL" id="JAPTMY010000030">
    <property type="protein sequence ID" value="MCZ0858814.1"/>
    <property type="molecule type" value="Genomic_DNA"/>
</dbReference>
<dbReference type="Proteomes" id="UP001072034">
    <property type="component" value="Unassembled WGS sequence"/>
</dbReference>
<evidence type="ECO:0000313" key="1">
    <source>
        <dbReference type="EMBL" id="MCZ0858814.1"/>
    </source>
</evidence>